<dbReference type="Gene3D" id="3.90.1070.10">
    <property type="match status" value="1"/>
</dbReference>
<dbReference type="InterPro" id="IPR023214">
    <property type="entry name" value="HAD_sf"/>
</dbReference>
<dbReference type="EMBL" id="QAON01000002">
    <property type="protein sequence ID" value="PTQ90750.1"/>
    <property type="molecule type" value="Genomic_DNA"/>
</dbReference>
<comment type="caution">
    <text evidence="2">The sequence shown here is derived from an EMBL/GenBank/DDBJ whole genome shotgun (WGS) entry which is preliminary data.</text>
</comment>
<dbReference type="Proteomes" id="UP000244223">
    <property type="component" value="Unassembled WGS sequence"/>
</dbReference>
<gene>
    <name evidence="2" type="ORF">C8N29_102150</name>
</gene>
<dbReference type="Pfam" id="PF05116">
    <property type="entry name" value="S6PP"/>
    <property type="match status" value="1"/>
</dbReference>
<keyword evidence="3" id="KW-1185">Reference proteome</keyword>
<evidence type="ECO:0000313" key="2">
    <source>
        <dbReference type="EMBL" id="PTQ90750.1"/>
    </source>
</evidence>
<dbReference type="Gene3D" id="3.40.50.1000">
    <property type="entry name" value="HAD superfamily/HAD-like"/>
    <property type="match status" value="1"/>
</dbReference>
<dbReference type="SUPFAM" id="SSF56784">
    <property type="entry name" value="HAD-like"/>
    <property type="match status" value="1"/>
</dbReference>
<accession>A0A2T5J2J9</accession>
<keyword evidence="2" id="KW-0378">Hydrolase</keyword>
<protein>
    <submittedName>
        <fullName evidence="2">Hydroxymethylpyrimidine pyrophosphatase-like HAD family hydrolase</fullName>
    </submittedName>
</protein>
<feature type="domain" description="Sucrose phosphatase-like" evidence="1">
    <location>
        <begin position="59"/>
        <end position="226"/>
    </location>
</feature>
<reference evidence="2 3" key="1">
    <citation type="submission" date="2018-04" db="EMBL/GenBank/DDBJ databases">
        <title>Genomic Encyclopedia of Archaeal and Bacterial Type Strains, Phase II (KMG-II): from individual species to whole genera.</title>
        <authorList>
            <person name="Goeker M."/>
        </authorList>
    </citation>
    <scope>NUCLEOTIDE SEQUENCE [LARGE SCALE GENOMIC DNA]</scope>
    <source>
        <strain evidence="2 3">DSM 5822</strain>
    </source>
</reference>
<evidence type="ECO:0000259" key="1">
    <source>
        <dbReference type="Pfam" id="PF05116"/>
    </source>
</evidence>
<dbReference type="AlphaFoldDB" id="A0A2T5J2J9"/>
<dbReference type="InterPro" id="IPR006380">
    <property type="entry name" value="SPP-like_dom"/>
</dbReference>
<name>A0A2T5J2J9_9GAMM</name>
<proteinExistence type="predicted"/>
<dbReference type="GO" id="GO:0016787">
    <property type="term" value="F:hydrolase activity"/>
    <property type="evidence" value="ECO:0007669"/>
    <property type="project" value="UniProtKB-KW"/>
</dbReference>
<dbReference type="InterPro" id="IPR024197">
    <property type="entry name" value="TPP-like"/>
</dbReference>
<sequence length="252" mass="28650">MIKPLFLMDLDDTLLQTARKMPADMPRQVAALDKQGQPLSFTNPKQRAFIDWLLTHADVVPVTARSVDAFKRVQIPFNQGAICAHGAVILTRNGDIDPDWHAVMQQQLNPYAMLLEEVREKLARIGQQLNLTLRTWLVEEQGLACYALAKQSGHDDSVLADVEQQIQQQLALTAFYIHRNANNLAILPKVLHKKFAVDYWLQQDKKRHGERPILGFGDSLSDVDFLQRCDWWATPQQGQLAKSVYQQLGITE</sequence>
<dbReference type="PIRSF" id="PIRSF030802">
    <property type="entry name" value="UCP030802"/>
    <property type="match status" value="1"/>
</dbReference>
<dbReference type="InterPro" id="IPR036412">
    <property type="entry name" value="HAD-like_sf"/>
</dbReference>
<organism evidence="2 3">
    <name type="scientific">Agitococcus lubricus</name>
    <dbReference type="NCBI Taxonomy" id="1077255"/>
    <lineage>
        <taxon>Bacteria</taxon>
        <taxon>Pseudomonadati</taxon>
        <taxon>Pseudomonadota</taxon>
        <taxon>Gammaproteobacteria</taxon>
        <taxon>Moraxellales</taxon>
        <taxon>Moraxellaceae</taxon>
        <taxon>Agitococcus</taxon>
    </lineage>
</organism>
<dbReference type="RefSeq" id="WP_239986948.1">
    <property type="nucleotide sequence ID" value="NZ_QAON01000002.1"/>
</dbReference>
<evidence type="ECO:0000313" key="3">
    <source>
        <dbReference type="Proteomes" id="UP000244223"/>
    </source>
</evidence>